<evidence type="ECO:0000256" key="10">
    <source>
        <dbReference type="ARBA" id="ARBA00023242"/>
    </source>
</evidence>
<gene>
    <name evidence="17" type="ORF">F511_16243</name>
</gene>
<keyword evidence="9" id="KW-0804">Transcription</keyword>
<dbReference type="GO" id="GO:0045814">
    <property type="term" value="P:negative regulation of gene expression, epigenetic"/>
    <property type="evidence" value="ECO:0007669"/>
    <property type="project" value="TreeGrafter"/>
</dbReference>
<organism evidence="17 18">
    <name type="scientific">Dorcoceras hygrometricum</name>
    <dbReference type="NCBI Taxonomy" id="472368"/>
    <lineage>
        <taxon>Eukaryota</taxon>
        <taxon>Viridiplantae</taxon>
        <taxon>Streptophyta</taxon>
        <taxon>Embryophyta</taxon>
        <taxon>Tracheophyta</taxon>
        <taxon>Spermatophyta</taxon>
        <taxon>Magnoliopsida</taxon>
        <taxon>eudicotyledons</taxon>
        <taxon>Gunneridae</taxon>
        <taxon>Pentapetalae</taxon>
        <taxon>asterids</taxon>
        <taxon>lamiids</taxon>
        <taxon>Lamiales</taxon>
        <taxon>Gesneriaceae</taxon>
        <taxon>Didymocarpoideae</taxon>
        <taxon>Trichosporeae</taxon>
        <taxon>Loxocarpinae</taxon>
        <taxon>Dorcoceras</taxon>
    </lineage>
</organism>
<evidence type="ECO:0000256" key="6">
    <source>
        <dbReference type="ARBA" id="ARBA00023015"/>
    </source>
</evidence>
<keyword evidence="7 11" id="KW-0238">DNA-binding</keyword>
<evidence type="ECO:0000313" key="17">
    <source>
        <dbReference type="EMBL" id="KZV33209.1"/>
    </source>
</evidence>
<dbReference type="InterPro" id="IPR019786">
    <property type="entry name" value="Zinc_finger_PHD-type_CS"/>
</dbReference>
<dbReference type="SUPFAM" id="SSF46689">
    <property type="entry name" value="Homeodomain-like"/>
    <property type="match status" value="1"/>
</dbReference>
<dbReference type="FunFam" id="3.30.40.10:FF:000650">
    <property type="entry name" value="Homeobox protein HAT3.1"/>
    <property type="match status" value="1"/>
</dbReference>
<evidence type="ECO:0000313" key="18">
    <source>
        <dbReference type="Proteomes" id="UP000250235"/>
    </source>
</evidence>
<evidence type="ECO:0000256" key="11">
    <source>
        <dbReference type="PROSITE-ProRule" id="PRU00108"/>
    </source>
</evidence>
<keyword evidence="10 11" id="KW-0539">Nucleus</keyword>
<dbReference type="Pfam" id="PF00628">
    <property type="entry name" value="PHD"/>
    <property type="match status" value="1"/>
</dbReference>
<dbReference type="SMART" id="SM00389">
    <property type="entry name" value="HOX"/>
    <property type="match status" value="1"/>
</dbReference>
<dbReference type="AlphaFoldDB" id="A0A2Z7BIF5"/>
<dbReference type="EMBL" id="KV006331">
    <property type="protein sequence ID" value="KZV33209.1"/>
    <property type="molecule type" value="Genomic_DNA"/>
</dbReference>
<feature type="DNA-binding region" description="Homeobox" evidence="11">
    <location>
        <begin position="556"/>
        <end position="615"/>
    </location>
</feature>
<dbReference type="CDD" id="cd15504">
    <property type="entry name" value="PHD_PRHA_like"/>
    <property type="match status" value="1"/>
</dbReference>
<evidence type="ECO:0000256" key="13">
    <source>
        <dbReference type="RuleBase" id="RU000682"/>
    </source>
</evidence>
<dbReference type="GO" id="GO:0005634">
    <property type="term" value="C:nucleus"/>
    <property type="evidence" value="ECO:0007669"/>
    <property type="project" value="UniProtKB-SubCell"/>
</dbReference>
<comment type="subcellular location">
    <subcellularLocation>
        <location evidence="1 11 13">Nucleus</location>
    </subcellularLocation>
</comment>
<reference evidence="17 18" key="1">
    <citation type="journal article" date="2015" name="Proc. Natl. Acad. Sci. U.S.A.">
        <title>The resurrection genome of Boea hygrometrica: A blueprint for survival of dehydration.</title>
        <authorList>
            <person name="Xiao L."/>
            <person name="Yang G."/>
            <person name="Zhang L."/>
            <person name="Yang X."/>
            <person name="Zhao S."/>
            <person name="Ji Z."/>
            <person name="Zhou Q."/>
            <person name="Hu M."/>
            <person name="Wang Y."/>
            <person name="Chen M."/>
            <person name="Xu Y."/>
            <person name="Jin H."/>
            <person name="Xiao X."/>
            <person name="Hu G."/>
            <person name="Bao F."/>
            <person name="Hu Y."/>
            <person name="Wan P."/>
            <person name="Li L."/>
            <person name="Deng X."/>
            <person name="Kuang T."/>
            <person name="Xiang C."/>
            <person name="Zhu J.K."/>
            <person name="Oliver M.J."/>
            <person name="He Y."/>
        </authorList>
    </citation>
    <scope>NUCLEOTIDE SEQUENCE [LARGE SCALE GENOMIC DNA]</scope>
    <source>
        <strain evidence="18">cv. XS01</strain>
    </source>
</reference>
<keyword evidence="3" id="KW-0479">Metal-binding</keyword>
<feature type="domain" description="Homeobox" evidence="16">
    <location>
        <begin position="554"/>
        <end position="614"/>
    </location>
</feature>
<dbReference type="InterPro" id="IPR009057">
    <property type="entry name" value="Homeodomain-like_sf"/>
</dbReference>
<name>A0A2Z7BIF5_9LAMI</name>
<sequence length="678" mass="75450">MPDNSELDSKRAVTESLLYKDAKLISMEKNSEETRTEGPNNGDKAQIFSAEPSGQLWEVKISSAFGNLEEPFRSLPVDVEFSGASSGHASEIPNSGKLKPMQVDAINEVGHMGAECEGIELQLRKRKARQTSAVSSSWALHEKSPEKFMVFEPGAVLSEGNTSGEQKRRGRKKKEFRCAENTQYRDGLPPIASTLVSTWPFALTFLEKLRPEKELQNAKSHILRYKLKIRELFQHIDQSLAVGKLPESLFDSKGEIYSEDIFCAKCGSKDLQVDNDIILCDGACQRGFHQFCLEPPLLKEQIPPGDESWLCPGCDCKIDCLHMLKDFQESKVSILDNWEKIFPEAVAASGKKLDDTGMSSDDSEDDDYDPDKPDRLEKVTGDESRSDGCPDLSASEVLVTPPDNGKYFVLPSDDSEDDDFVPVAPDKDELVKHETSSSDFSSDSEDLVGLIDDADVHGVDTGHSLPPPGHGSPSSGYDRRKSKVDDLSYLLVNSEEPTSSKRHVERLDYKKLHDMDMKDENQEEIENGPERTHKTFTEMGAQSSSAIVDSDGSKNRRSTYKILSDAQTQRLFKSFQENQYPERAVKENLAKDLGLSIQQVGKWFDNTRWRFNHRPQTLSYDVESAQINNTSVQGNEPGLENATVTNNNSSDRAAECQESNAVVSQNPYCSSQSGQLSS</sequence>
<dbReference type="PROSITE" id="PS50071">
    <property type="entry name" value="HOMEOBOX_2"/>
    <property type="match status" value="1"/>
</dbReference>
<dbReference type="InterPro" id="IPR019787">
    <property type="entry name" value="Znf_PHD-finger"/>
</dbReference>
<dbReference type="InterPro" id="IPR001965">
    <property type="entry name" value="Znf_PHD"/>
</dbReference>
<feature type="compositionally biased region" description="Basic and acidic residues" evidence="14">
    <location>
        <begin position="370"/>
        <end position="388"/>
    </location>
</feature>
<dbReference type="GO" id="GO:0003677">
    <property type="term" value="F:DNA binding"/>
    <property type="evidence" value="ECO:0007669"/>
    <property type="project" value="UniProtKB-UniRule"/>
</dbReference>
<dbReference type="InterPro" id="IPR013083">
    <property type="entry name" value="Znf_RING/FYVE/PHD"/>
</dbReference>
<dbReference type="Pfam" id="PF00046">
    <property type="entry name" value="Homeodomain"/>
    <property type="match status" value="1"/>
</dbReference>
<dbReference type="InterPro" id="IPR045876">
    <property type="entry name" value="PRHA-like_PHD-finger"/>
</dbReference>
<dbReference type="SUPFAM" id="SSF57903">
    <property type="entry name" value="FYVE/PHD zinc finger"/>
    <property type="match status" value="1"/>
</dbReference>
<dbReference type="GO" id="GO:0008270">
    <property type="term" value="F:zinc ion binding"/>
    <property type="evidence" value="ECO:0007669"/>
    <property type="project" value="UniProtKB-KW"/>
</dbReference>
<keyword evidence="8 11" id="KW-0371">Homeobox</keyword>
<keyword evidence="4 12" id="KW-0863">Zinc-finger</keyword>
<dbReference type="Gene3D" id="1.10.10.60">
    <property type="entry name" value="Homeodomain-like"/>
    <property type="match status" value="1"/>
</dbReference>
<dbReference type="Proteomes" id="UP000250235">
    <property type="component" value="Unassembled WGS sequence"/>
</dbReference>
<dbReference type="PROSITE" id="PS50016">
    <property type="entry name" value="ZF_PHD_2"/>
    <property type="match status" value="1"/>
</dbReference>
<dbReference type="Gene3D" id="3.30.40.10">
    <property type="entry name" value="Zinc/RING finger domain, C3HC4 (zinc finger)"/>
    <property type="match status" value="1"/>
</dbReference>
<evidence type="ECO:0000256" key="7">
    <source>
        <dbReference type="ARBA" id="ARBA00023125"/>
    </source>
</evidence>
<protein>
    <submittedName>
        <fullName evidence="17">Uncharacterized protein</fullName>
    </submittedName>
</protein>
<dbReference type="SMART" id="SM00249">
    <property type="entry name" value="PHD"/>
    <property type="match status" value="1"/>
</dbReference>
<accession>A0A2Z7BIF5</accession>
<dbReference type="InterPro" id="IPR011011">
    <property type="entry name" value="Znf_FYVE_PHD"/>
</dbReference>
<feature type="region of interest" description="Disordered" evidence="14">
    <location>
        <begin position="28"/>
        <end position="47"/>
    </location>
</feature>
<evidence type="ECO:0000256" key="1">
    <source>
        <dbReference type="ARBA" id="ARBA00004123"/>
    </source>
</evidence>
<evidence type="ECO:0000256" key="2">
    <source>
        <dbReference type="ARBA" id="ARBA00007427"/>
    </source>
</evidence>
<dbReference type="CDD" id="cd00086">
    <property type="entry name" value="homeodomain"/>
    <property type="match status" value="1"/>
</dbReference>
<keyword evidence="18" id="KW-1185">Reference proteome</keyword>
<evidence type="ECO:0000256" key="12">
    <source>
        <dbReference type="PROSITE-ProRule" id="PRU00146"/>
    </source>
</evidence>
<dbReference type="PROSITE" id="PS01359">
    <property type="entry name" value="ZF_PHD_1"/>
    <property type="match status" value="1"/>
</dbReference>
<evidence type="ECO:0000259" key="16">
    <source>
        <dbReference type="PROSITE" id="PS50071"/>
    </source>
</evidence>
<evidence type="ECO:0000256" key="3">
    <source>
        <dbReference type="ARBA" id="ARBA00022723"/>
    </source>
</evidence>
<evidence type="ECO:0000256" key="9">
    <source>
        <dbReference type="ARBA" id="ARBA00023163"/>
    </source>
</evidence>
<comment type="similarity">
    <text evidence="2">Belongs to the PHD-associated homeobox family.</text>
</comment>
<dbReference type="InterPro" id="IPR001356">
    <property type="entry name" value="HD"/>
</dbReference>
<evidence type="ECO:0000256" key="8">
    <source>
        <dbReference type="ARBA" id="ARBA00023155"/>
    </source>
</evidence>
<evidence type="ECO:0000256" key="5">
    <source>
        <dbReference type="ARBA" id="ARBA00022833"/>
    </source>
</evidence>
<feature type="compositionally biased region" description="Basic and acidic residues" evidence="14">
    <location>
        <begin position="425"/>
        <end position="436"/>
    </location>
</feature>
<feature type="region of interest" description="Disordered" evidence="14">
    <location>
        <begin position="352"/>
        <end position="481"/>
    </location>
</feature>
<keyword evidence="6" id="KW-0805">Transcription regulation</keyword>
<keyword evidence="5" id="KW-0862">Zinc</keyword>
<feature type="domain" description="PHD-type" evidence="15">
    <location>
        <begin position="260"/>
        <end position="317"/>
    </location>
</feature>
<evidence type="ECO:0000259" key="15">
    <source>
        <dbReference type="PROSITE" id="PS50016"/>
    </source>
</evidence>
<dbReference type="PANTHER" id="PTHR12628:SF13">
    <property type="entry name" value="HOMEOBOX PROTEIN HAT3.1"/>
    <property type="match status" value="1"/>
</dbReference>
<dbReference type="PANTHER" id="PTHR12628">
    <property type="entry name" value="POLYCOMB-LIKE TRANSCRIPTION FACTOR"/>
    <property type="match status" value="1"/>
</dbReference>
<evidence type="ECO:0000256" key="14">
    <source>
        <dbReference type="SAM" id="MobiDB-lite"/>
    </source>
</evidence>
<proteinExistence type="inferred from homology"/>
<dbReference type="OrthoDB" id="1903104at2759"/>
<evidence type="ECO:0000256" key="4">
    <source>
        <dbReference type="ARBA" id="ARBA00022771"/>
    </source>
</evidence>
<dbReference type="GO" id="GO:0003682">
    <property type="term" value="F:chromatin binding"/>
    <property type="evidence" value="ECO:0007669"/>
    <property type="project" value="TreeGrafter"/>
</dbReference>